<evidence type="ECO:0000313" key="2">
    <source>
        <dbReference type="EMBL" id="PZP44845.1"/>
    </source>
</evidence>
<comment type="caution">
    <text evidence="2">The sequence shown here is derived from an EMBL/GenBank/DDBJ whole genome shotgun (WGS) entry which is preliminary data.</text>
</comment>
<reference evidence="2 3" key="1">
    <citation type="submission" date="2017-11" db="EMBL/GenBank/DDBJ databases">
        <title>Infants hospitalized years apart are colonized by the same room-sourced microbial strains.</title>
        <authorList>
            <person name="Brooks B."/>
            <person name="Olm M.R."/>
            <person name="Firek B.A."/>
            <person name="Baker R."/>
            <person name="Thomas B.C."/>
            <person name="Morowitz M.J."/>
            <person name="Banfield J.F."/>
        </authorList>
    </citation>
    <scope>NUCLEOTIDE SEQUENCE [LARGE SCALE GENOMIC DNA]</scope>
    <source>
        <strain evidence="2">S2_009_000_R2_76</strain>
    </source>
</reference>
<organism evidence="2 3">
    <name type="scientific">Pseudopedobacter saltans</name>
    <dbReference type="NCBI Taxonomy" id="151895"/>
    <lineage>
        <taxon>Bacteria</taxon>
        <taxon>Pseudomonadati</taxon>
        <taxon>Bacteroidota</taxon>
        <taxon>Sphingobacteriia</taxon>
        <taxon>Sphingobacteriales</taxon>
        <taxon>Sphingobacteriaceae</taxon>
        <taxon>Pseudopedobacter</taxon>
    </lineage>
</organism>
<proteinExistence type="predicted"/>
<accession>A0A2W5EL95</accession>
<gene>
    <name evidence="2" type="ORF">DI598_14065</name>
</gene>
<feature type="region of interest" description="Disordered" evidence="1">
    <location>
        <begin position="223"/>
        <end position="247"/>
    </location>
</feature>
<dbReference type="AlphaFoldDB" id="A0A2W5EL95"/>
<protein>
    <submittedName>
        <fullName evidence="2">Uncharacterized protein</fullName>
    </submittedName>
</protein>
<name>A0A2W5EL95_9SPHI</name>
<evidence type="ECO:0000313" key="3">
    <source>
        <dbReference type="Proteomes" id="UP000249645"/>
    </source>
</evidence>
<sequence>MEQNQQSRPINKDFLLTDNSVNSYGFRLLTEGYMQEEFEKNPIGYYMHLREEGVVVRWTDFRRDGDKVFAKPVINMSNTRGGQTYDEVINGFLNAASVGHYVILELSDDASLKLPGQTGPTVTKWYNRELSLVDIPGNYNALTNLFDKDGNKINALSDLVSTAKTTTTHPTAAPHKKSYEQKRIDTLSNMSWHELDRSGKLEELKKLSEDAYEEKFRDEFGKYPDSRKNRLKDAKPETGKKEKDEYQKKRLETLSAKSWDELDRSGDMVELKQLSETAYRAKVFENFGVYPTT</sequence>
<dbReference type="Proteomes" id="UP000249645">
    <property type="component" value="Unassembled WGS sequence"/>
</dbReference>
<dbReference type="EMBL" id="QFOI01000297">
    <property type="protein sequence ID" value="PZP44845.1"/>
    <property type="molecule type" value="Genomic_DNA"/>
</dbReference>
<evidence type="ECO:0000256" key="1">
    <source>
        <dbReference type="SAM" id="MobiDB-lite"/>
    </source>
</evidence>